<evidence type="ECO:0000256" key="3">
    <source>
        <dbReference type="ARBA" id="ARBA00022475"/>
    </source>
</evidence>
<feature type="transmembrane region" description="Helical" evidence="7">
    <location>
        <begin position="336"/>
        <end position="354"/>
    </location>
</feature>
<evidence type="ECO:0000313" key="8">
    <source>
        <dbReference type="EMBL" id="MCM1984621.1"/>
    </source>
</evidence>
<evidence type="ECO:0000256" key="1">
    <source>
        <dbReference type="ARBA" id="ARBA00004651"/>
    </source>
</evidence>
<sequence>MGSKLAEFALAIWAYQSMDSVTQIATLVILMYLPNIVITPLTGSLIDRWNRRWTMLISDCLGATCSLVALLLVWFGQLQLWHIYIGVPILAISQALATPAYSAAIAQLVPNQHYGRANGMTDIPLAVSRILTPLLAVILLELIQLQGLLLIDVFSFGVSLFTLLSVRFPKLHQKSQPSPGIGLKQLLRESKQSWQFIRAKQGLFQLWKYIIWTYFTIGMFDLAFWLLVLKLGSAPRFGLLVSAAGCGYLIGSLAMSVWGGTKHRIFQILMLTGLQGGVVVLLGIGVQKSWMLAGLGVSLYLFADPIIMGSSKAIWQEQVPQALQGRVFSLQLMFQRGAMILAYAITGLMIDQFFDPLLASLAGTYLLRNHATNPMGAGISVFLLFLGVIKIAAAILASRNRQLINLNSDQSLAHQAASIH</sequence>
<keyword evidence="6 7" id="KW-0472">Membrane</keyword>
<dbReference type="InterPro" id="IPR011701">
    <property type="entry name" value="MFS"/>
</dbReference>
<feature type="transmembrane region" description="Helical" evidence="7">
    <location>
        <begin position="239"/>
        <end position="258"/>
    </location>
</feature>
<feature type="transmembrane region" description="Helical" evidence="7">
    <location>
        <begin position="374"/>
        <end position="397"/>
    </location>
</feature>
<proteinExistence type="predicted"/>
<evidence type="ECO:0000256" key="7">
    <source>
        <dbReference type="SAM" id="Phobius"/>
    </source>
</evidence>
<dbReference type="Pfam" id="PF07690">
    <property type="entry name" value="MFS_1"/>
    <property type="match status" value="1"/>
</dbReference>
<geneLocation type="plasmid" evidence="8">
    <name>unnamed22</name>
</geneLocation>
<protein>
    <submittedName>
        <fullName evidence="8">MFS transporter</fullName>
    </submittedName>
</protein>
<feature type="transmembrane region" description="Helical" evidence="7">
    <location>
        <begin position="123"/>
        <end position="143"/>
    </location>
</feature>
<keyword evidence="3" id="KW-1003">Cell membrane</keyword>
<dbReference type="GO" id="GO:0005886">
    <property type="term" value="C:plasma membrane"/>
    <property type="evidence" value="ECO:0007669"/>
    <property type="project" value="UniProtKB-SubCell"/>
</dbReference>
<evidence type="ECO:0000256" key="4">
    <source>
        <dbReference type="ARBA" id="ARBA00022692"/>
    </source>
</evidence>
<keyword evidence="8" id="KW-0614">Plasmid</keyword>
<evidence type="ECO:0000256" key="5">
    <source>
        <dbReference type="ARBA" id="ARBA00022989"/>
    </source>
</evidence>
<keyword evidence="2" id="KW-0813">Transport</keyword>
<feature type="transmembrane region" description="Helical" evidence="7">
    <location>
        <begin position="81"/>
        <end position="102"/>
    </location>
</feature>
<name>A0ABD4T782_9CYAN</name>
<dbReference type="CDD" id="cd06173">
    <property type="entry name" value="MFS_MefA_like"/>
    <property type="match status" value="1"/>
</dbReference>
<dbReference type="AlphaFoldDB" id="A0ABD4T782"/>
<evidence type="ECO:0000256" key="2">
    <source>
        <dbReference type="ARBA" id="ARBA00022448"/>
    </source>
</evidence>
<feature type="transmembrane region" description="Helical" evidence="7">
    <location>
        <begin position="20"/>
        <end position="41"/>
    </location>
</feature>
<comment type="caution">
    <text evidence="8">The sequence shown here is derived from an EMBL/GenBank/DDBJ whole genome shotgun (WGS) entry which is preliminary data.</text>
</comment>
<feature type="transmembrane region" description="Helical" evidence="7">
    <location>
        <begin position="206"/>
        <end position="227"/>
    </location>
</feature>
<feature type="transmembrane region" description="Helical" evidence="7">
    <location>
        <begin position="53"/>
        <end position="75"/>
    </location>
</feature>
<feature type="transmembrane region" description="Helical" evidence="7">
    <location>
        <begin position="290"/>
        <end position="315"/>
    </location>
</feature>
<reference evidence="8 9" key="1">
    <citation type="journal article" date="2015" name="Genome Announc.">
        <title>Draft Genome Sequence of Filamentous Marine Cyanobacterium Lyngbya confervoides Strain BDU141951.</title>
        <authorList>
            <person name="Chandrababunaidu M.M."/>
            <person name="Sen D."/>
            <person name="Tripathy S."/>
        </authorList>
    </citation>
    <scope>NUCLEOTIDE SEQUENCE [LARGE SCALE GENOMIC DNA]</scope>
    <source>
        <strain evidence="8 9">BDU141951</strain>
    </source>
</reference>
<feature type="transmembrane region" description="Helical" evidence="7">
    <location>
        <begin position="149"/>
        <end position="166"/>
    </location>
</feature>
<dbReference type="Gene3D" id="1.20.1250.20">
    <property type="entry name" value="MFS general substrate transporter like domains"/>
    <property type="match status" value="1"/>
</dbReference>
<gene>
    <name evidence="8" type="ORF">QQ91_0017500</name>
</gene>
<keyword evidence="4 7" id="KW-0812">Transmembrane</keyword>
<dbReference type="PANTHER" id="PTHR43266">
    <property type="entry name" value="MACROLIDE-EFFLUX PROTEIN"/>
    <property type="match status" value="1"/>
</dbReference>
<comment type="subcellular location">
    <subcellularLocation>
        <location evidence="1">Cell membrane</location>
        <topology evidence="1">Multi-pass membrane protein</topology>
    </subcellularLocation>
</comment>
<dbReference type="Proteomes" id="UP000031561">
    <property type="component" value="Unassembled WGS sequence"/>
</dbReference>
<dbReference type="PANTHER" id="PTHR43266:SF2">
    <property type="entry name" value="MAJOR FACILITATOR SUPERFAMILY (MFS) PROFILE DOMAIN-CONTAINING PROTEIN"/>
    <property type="match status" value="1"/>
</dbReference>
<dbReference type="EMBL" id="JTHE03000101">
    <property type="protein sequence ID" value="MCM1984621.1"/>
    <property type="molecule type" value="Genomic_DNA"/>
</dbReference>
<dbReference type="InterPro" id="IPR036259">
    <property type="entry name" value="MFS_trans_sf"/>
</dbReference>
<accession>A0ABD4T782</accession>
<evidence type="ECO:0000256" key="6">
    <source>
        <dbReference type="ARBA" id="ARBA00023136"/>
    </source>
</evidence>
<dbReference type="SUPFAM" id="SSF103473">
    <property type="entry name" value="MFS general substrate transporter"/>
    <property type="match status" value="1"/>
</dbReference>
<keyword evidence="5 7" id="KW-1133">Transmembrane helix</keyword>
<evidence type="ECO:0000313" key="9">
    <source>
        <dbReference type="Proteomes" id="UP000031561"/>
    </source>
</evidence>
<keyword evidence="9" id="KW-1185">Reference proteome</keyword>
<feature type="transmembrane region" description="Helical" evidence="7">
    <location>
        <begin position="265"/>
        <end position="284"/>
    </location>
</feature>
<organism evidence="8 9">
    <name type="scientific">Lyngbya confervoides BDU141951</name>
    <dbReference type="NCBI Taxonomy" id="1574623"/>
    <lineage>
        <taxon>Bacteria</taxon>
        <taxon>Bacillati</taxon>
        <taxon>Cyanobacteriota</taxon>
        <taxon>Cyanophyceae</taxon>
        <taxon>Oscillatoriophycideae</taxon>
        <taxon>Oscillatoriales</taxon>
        <taxon>Microcoleaceae</taxon>
        <taxon>Lyngbya</taxon>
    </lineage>
</organism>